<name>A0A9W7GK89_9STRA</name>
<dbReference type="Gene3D" id="3.40.50.300">
    <property type="entry name" value="P-loop containing nucleotide triphosphate hydrolases"/>
    <property type="match status" value="2"/>
</dbReference>
<dbReference type="InterPro" id="IPR038729">
    <property type="entry name" value="Rad50/SbcC_AAA"/>
</dbReference>
<evidence type="ECO:0000256" key="3">
    <source>
        <dbReference type="ARBA" id="ARBA00023054"/>
    </source>
</evidence>
<reference evidence="8" key="1">
    <citation type="journal article" date="2023" name="Commun. Biol.">
        <title>Genome analysis of Parmales, the sister group of diatoms, reveals the evolutionary specialization of diatoms from phago-mixotrophs to photoautotrophs.</title>
        <authorList>
            <person name="Ban H."/>
            <person name="Sato S."/>
            <person name="Yoshikawa S."/>
            <person name="Yamada K."/>
            <person name="Nakamura Y."/>
            <person name="Ichinomiya M."/>
            <person name="Sato N."/>
            <person name="Blanc-Mathieu R."/>
            <person name="Endo H."/>
            <person name="Kuwata A."/>
            <person name="Ogata H."/>
        </authorList>
    </citation>
    <scope>NUCLEOTIDE SEQUENCE [LARGE SCALE GENOMIC DNA]</scope>
</reference>
<dbReference type="SUPFAM" id="SSF52540">
    <property type="entry name" value="P-loop containing nucleoside triphosphate hydrolases"/>
    <property type="match status" value="2"/>
</dbReference>
<feature type="compositionally biased region" description="Acidic residues" evidence="5">
    <location>
        <begin position="1108"/>
        <end position="1122"/>
    </location>
</feature>
<dbReference type="PANTHER" id="PTHR45916:SF1">
    <property type="entry name" value="STRUCTURAL MAINTENANCE OF CHROMOSOMES PROTEIN 5"/>
    <property type="match status" value="1"/>
</dbReference>
<feature type="region of interest" description="Disordered" evidence="5">
    <location>
        <begin position="1081"/>
        <end position="1122"/>
    </location>
</feature>
<dbReference type="AlphaFoldDB" id="A0A9W7GK89"/>
<evidence type="ECO:0000256" key="2">
    <source>
        <dbReference type="ARBA" id="ARBA00018687"/>
    </source>
</evidence>
<feature type="domain" description="Rad50/SbcC-type AAA" evidence="6">
    <location>
        <begin position="11"/>
        <end position="226"/>
    </location>
</feature>
<feature type="coiled-coil region" evidence="4">
    <location>
        <begin position="772"/>
        <end position="813"/>
    </location>
</feature>
<proteinExistence type="inferred from homology"/>
<accession>A0A9W7GK89</accession>
<dbReference type="EMBL" id="BRYA01000336">
    <property type="protein sequence ID" value="GMI47264.1"/>
    <property type="molecule type" value="Genomic_DNA"/>
</dbReference>
<feature type="compositionally biased region" description="Basic and acidic residues" evidence="5">
    <location>
        <begin position="1083"/>
        <end position="1093"/>
    </location>
</feature>
<feature type="coiled-coil region" evidence="4">
    <location>
        <begin position="194"/>
        <end position="362"/>
    </location>
</feature>
<evidence type="ECO:0000256" key="4">
    <source>
        <dbReference type="SAM" id="Coils"/>
    </source>
</evidence>
<organism evidence="7 8">
    <name type="scientific">Triparma columacea</name>
    <dbReference type="NCBI Taxonomy" id="722753"/>
    <lineage>
        <taxon>Eukaryota</taxon>
        <taxon>Sar</taxon>
        <taxon>Stramenopiles</taxon>
        <taxon>Ochrophyta</taxon>
        <taxon>Bolidophyceae</taxon>
        <taxon>Parmales</taxon>
        <taxon>Triparmaceae</taxon>
        <taxon>Triparma</taxon>
    </lineage>
</organism>
<keyword evidence="3 4" id="KW-0175">Coiled coil</keyword>
<feature type="coiled-coil region" evidence="4">
    <location>
        <begin position="642"/>
        <end position="725"/>
    </location>
</feature>
<feature type="coiled-coil region" evidence="4">
    <location>
        <begin position="865"/>
        <end position="895"/>
    </location>
</feature>
<dbReference type="Pfam" id="PF13476">
    <property type="entry name" value="AAA_23"/>
    <property type="match status" value="1"/>
</dbReference>
<sequence length="1122" mass="128020">MSSFKLGSITKIKLKNFLTYFDVVINPGPRLNVVIGPNGSGKSSILCAICLCLGGSPVLLGRADDVREFIAHDMDEGMIEITLAAKNSPKGDVIRRTLVRSEKGGVRSQHGEFFVNGQATPKKAVQELAEKKYKIDVSNLLSFLPQDKVGNFSSYTSQQLLAETMKALNEKQLFDVHQKLMKIQNESKDQSRSVQTIGDRLASLKEENEGLERTKAQLEERKRNLEKIGLLEAKAKWLKFDEERRRAVQLKEERDSKKNEMERATSNVPLLERSKADIEAEMDEAENKKSSFFKANDKIKTEVKRLISKGENCTSKIEDAITEIKDLAKEQKKKEKKAEQKEKELEELREKLEEMNPEEIEKEMAPILAEYKTLQKHYHSLSNKKVEVESSFNAHRRSYERASQTLKKMNEVRENKLKRIYQKRPKLKKAVEWIAANKDKFRHPVYGPVGAELECLNDDVAKITDQHVSNSILMAFVVQSKEDSDLLYLNLREKMKLPGINIELIENSDQMPPREYTSRRLEGFKKKYDIQGFLDQFISCPKPVKRALCNSSKIHTVLIGTETTSVEIDKPSTPGNPNAMEDFSMKDDGSPMSACVCFPTSDGTLYRYMTNVSRYTRKVNTSVGQIKEQTYFVFKGVNPKNVKKQVETVKELKEKYEELTEEINDLDKEQKEASLKMKTKKGTLDKKKKERVQYGKTKSDIERAEKKLEQLRAEAAGDIEEERRTLTANLKKWIETTTKSSADANKRWRQLMDNTFLVSGIVVDFAERQDELSRVDDLLDEEEARAKAVKEAYEEAKEKFADCKSNLRELKKIADTEAPLVDEAGNDLPIKAQLDELPGQLFEVQSAIKDCREQINRVVDDPHLLAEYERKKKEIEELTEALANKSEVSDAKKAEMMSLEQPFLAKLTNFLAIIDERFGQYMNDLSCAGGIKLNKGEDGYTSWGIDIQVKYRHANALSVLDARVHSGGERSVATIMYLMALQDQLVSPFRCVDEINQGMDEIFERQVFSRVVANSCAPLSNQHRTNEHSGQYFLITPKLLPNLTDMENEEITVLIIFNGPFMGLNQINTNDYIRKRKALGGTYDDHQEQKEMAGGEGGGKRKKKNRIDDDDDDDDDEEPELM</sequence>
<evidence type="ECO:0000256" key="5">
    <source>
        <dbReference type="SAM" id="MobiDB-lite"/>
    </source>
</evidence>
<evidence type="ECO:0000256" key="1">
    <source>
        <dbReference type="ARBA" id="ARBA00010171"/>
    </source>
</evidence>
<evidence type="ECO:0000313" key="7">
    <source>
        <dbReference type="EMBL" id="GMI47264.1"/>
    </source>
</evidence>
<comment type="caution">
    <text evidence="7">The sequence shown here is derived from an EMBL/GenBank/DDBJ whole genome shotgun (WGS) entry which is preliminary data.</text>
</comment>
<dbReference type="PANTHER" id="PTHR45916">
    <property type="entry name" value="STRUCTURAL MAINTENANCE OF CHROMOSOMES PROTEIN 5"/>
    <property type="match status" value="1"/>
</dbReference>
<keyword evidence="8" id="KW-1185">Reference proteome</keyword>
<dbReference type="GO" id="GO:0000724">
    <property type="term" value="P:double-strand break repair via homologous recombination"/>
    <property type="evidence" value="ECO:0007669"/>
    <property type="project" value="TreeGrafter"/>
</dbReference>
<dbReference type="GO" id="GO:0030915">
    <property type="term" value="C:Smc5-Smc6 complex"/>
    <property type="evidence" value="ECO:0007669"/>
    <property type="project" value="TreeGrafter"/>
</dbReference>
<evidence type="ECO:0000259" key="6">
    <source>
        <dbReference type="Pfam" id="PF13476"/>
    </source>
</evidence>
<dbReference type="Proteomes" id="UP001165065">
    <property type="component" value="Unassembled WGS sequence"/>
</dbReference>
<gene>
    <name evidence="7" type="ORF">TrCOL_g10552</name>
</gene>
<dbReference type="GO" id="GO:0005634">
    <property type="term" value="C:nucleus"/>
    <property type="evidence" value="ECO:0007669"/>
    <property type="project" value="TreeGrafter"/>
</dbReference>
<evidence type="ECO:0000313" key="8">
    <source>
        <dbReference type="Proteomes" id="UP001165065"/>
    </source>
</evidence>
<comment type="similarity">
    <text evidence="1">Belongs to the SMC family. SMC5 subfamily.</text>
</comment>
<protein>
    <recommendedName>
        <fullName evidence="2">Structural maintenance of chromosomes protein 5</fullName>
    </recommendedName>
</protein>
<dbReference type="GO" id="GO:0003697">
    <property type="term" value="F:single-stranded DNA binding"/>
    <property type="evidence" value="ECO:0007669"/>
    <property type="project" value="TreeGrafter"/>
</dbReference>
<dbReference type="OrthoDB" id="10254973at2759"/>
<dbReference type="InterPro" id="IPR027417">
    <property type="entry name" value="P-loop_NTPase"/>
</dbReference>